<organism evidence="3 4">
    <name type="scientific">Candidatus Woesebacteria bacterium GW2011_GWB1_45_5</name>
    <dbReference type="NCBI Taxonomy" id="1618581"/>
    <lineage>
        <taxon>Bacteria</taxon>
        <taxon>Candidatus Woeseibacteriota</taxon>
    </lineage>
</organism>
<keyword evidence="1" id="KW-0175">Coiled coil</keyword>
<comment type="caution">
    <text evidence="3">The sequence shown here is derived from an EMBL/GenBank/DDBJ whole genome shotgun (WGS) entry which is preliminary data.</text>
</comment>
<accession>A0A0G1MMM7</accession>
<feature type="signal peptide" evidence="2">
    <location>
        <begin position="1"/>
        <end position="30"/>
    </location>
</feature>
<dbReference type="EMBL" id="LCLA01000042">
    <property type="protein sequence ID" value="KKU09367.1"/>
    <property type="molecule type" value="Genomic_DNA"/>
</dbReference>
<evidence type="ECO:0000256" key="2">
    <source>
        <dbReference type="SAM" id="SignalP"/>
    </source>
</evidence>
<dbReference type="Proteomes" id="UP000034329">
    <property type="component" value="Unassembled WGS sequence"/>
</dbReference>
<evidence type="ECO:0000313" key="4">
    <source>
        <dbReference type="Proteomes" id="UP000034329"/>
    </source>
</evidence>
<gene>
    <name evidence="3" type="ORF">UX13_C0042G0003</name>
</gene>
<keyword evidence="2" id="KW-0732">Signal</keyword>
<reference evidence="3 4" key="1">
    <citation type="journal article" date="2015" name="Nature">
        <title>rRNA introns, odd ribosomes, and small enigmatic genomes across a large radiation of phyla.</title>
        <authorList>
            <person name="Brown C.T."/>
            <person name="Hug L.A."/>
            <person name="Thomas B.C."/>
            <person name="Sharon I."/>
            <person name="Castelle C.J."/>
            <person name="Singh A."/>
            <person name="Wilkins M.J."/>
            <person name="Williams K.H."/>
            <person name="Banfield J.F."/>
        </authorList>
    </citation>
    <scope>NUCLEOTIDE SEQUENCE [LARGE SCALE GENOMIC DNA]</scope>
</reference>
<name>A0A0G1MMM7_9BACT</name>
<dbReference type="AlphaFoldDB" id="A0A0G1MMM7"/>
<sequence>MLLHKEQMKIKAALATSVLSFLFFAFPVLAETQSLRPTGTPPYKIGLTETRLRSCQARENAVKIRMNSLLRMTTNVVEKFDAIAERVKNFYTNTVLPTGKSVSNYDALVNDIAAKKAQVEADLTAAKEKLDSFTCKGDDPKGLLTRFRTDMQKIKTDLKNFRASIKNLIVVVRRLAPTPTATAVPSPAPTATP</sequence>
<evidence type="ECO:0000256" key="1">
    <source>
        <dbReference type="SAM" id="Coils"/>
    </source>
</evidence>
<evidence type="ECO:0000313" key="3">
    <source>
        <dbReference type="EMBL" id="KKU09367.1"/>
    </source>
</evidence>
<protein>
    <submittedName>
        <fullName evidence="3">Uncharacterized protein</fullName>
    </submittedName>
</protein>
<proteinExistence type="predicted"/>
<feature type="coiled-coil region" evidence="1">
    <location>
        <begin position="109"/>
        <end position="136"/>
    </location>
</feature>
<feature type="chain" id="PRO_5002538575" evidence="2">
    <location>
        <begin position="31"/>
        <end position="193"/>
    </location>
</feature>